<dbReference type="SUPFAM" id="SSF50939">
    <property type="entry name" value="Sialidases"/>
    <property type="match status" value="1"/>
</dbReference>
<dbReference type="Pfam" id="PF13088">
    <property type="entry name" value="BNR_2"/>
    <property type="match status" value="1"/>
</dbReference>
<dbReference type="Gene3D" id="2.120.10.10">
    <property type="match status" value="1"/>
</dbReference>
<dbReference type="KEGG" id="bpg:Bathy08g01990"/>
<reference evidence="3 4" key="1">
    <citation type="submission" date="2011-10" db="EMBL/GenBank/DDBJ databases">
        <authorList>
            <person name="Genoscope - CEA"/>
        </authorList>
    </citation>
    <scope>NUCLEOTIDE SEQUENCE [LARGE SCALE GENOMIC DNA]</scope>
    <source>
        <strain evidence="3 4">RCC 1105</strain>
    </source>
</reference>
<dbReference type="GeneID" id="19014178"/>
<evidence type="ECO:0000313" key="3">
    <source>
        <dbReference type="EMBL" id="CCO17967.1"/>
    </source>
</evidence>
<evidence type="ECO:0000259" key="2">
    <source>
        <dbReference type="Pfam" id="PF13088"/>
    </source>
</evidence>
<feature type="signal peptide" evidence="1">
    <location>
        <begin position="1"/>
        <end position="22"/>
    </location>
</feature>
<evidence type="ECO:0000256" key="1">
    <source>
        <dbReference type="SAM" id="SignalP"/>
    </source>
</evidence>
<dbReference type="Proteomes" id="UP000198341">
    <property type="component" value="Chromosome 8"/>
</dbReference>
<accession>K8EIH7</accession>
<feature type="chain" id="PRO_5003919344" evidence="1">
    <location>
        <begin position="23"/>
        <end position="516"/>
    </location>
</feature>
<dbReference type="EMBL" id="FO082271">
    <property type="protein sequence ID" value="CCO17967.1"/>
    <property type="molecule type" value="Genomic_DNA"/>
</dbReference>
<dbReference type="AlphaFoldDB" id="K8EIH7"/>
<dbReference type="RefSeq" id="XP_007511846.1">
    <property type="nucleotide sequence ID" value="XM_007511784.1"/>
</dbReference>
<dbReference type="CDD" id="cd15482">
    <property type="entry name" value="Sialidase_non-viral"/>
    <property type="match status" value="1"/>
</dbReference>
<dbReference type="PROSITE" id="PS51257">
    <property type="entry name" value="PROKAR_LIPOPROTEIN"/>
    <property type="match status" value="1"/>
</dbReference>
<feature type="domain" description="Sialidase" evidence="2">
    <location>
        <begin position="210"/>
        <end position="476"/>
    </location>
</feature>
<dbReference type="InterPro" id="IPR036278">
    <property type="entry name" value="Sialidase_sf"/>
</dbReference>
<dbReference type="InterPro" id="IPR011040">
    <property type="entry name" value="Sialidase"/>
</dbReference>
<organism evidence="3 4">
    <name type="scientific">Bathycoccus prasinos</name>
    <dbReference type="NCBI Taxonomy" id="41875"/>
    <lineage>
        <taxon>Eukaryota</taxon>
        <taxon>Viridiplantae</taxon>
        <taxon>Chlorophyta</taxon>
        <taxon>Mamiellophyceae</taxon>
        <taxon>Mamiellales</taxon>
        <taxon>Bathycoccaceae</taxon>
        <taxon>Bathycoccus</taxon>
    </lineage>
</organism>
<name>K8EIH7_9CHLO</name>
<keyword evidence="4" id="KW-1185">Reference proteome</keyword>
<keyword evidence="1" id="KW-0732">Signal</keyword>
<protein>
    <submittedName>
        <fullName evidence="3">Sialidase</fullName>
    </submittedName>
</protein>
<dbReference type="PANTHER" id="PTHR43752:SF2">
    <property type="entry name" value="BNR_ASP-BOX REPEAT FAMILY PROTEIN"/>
    <property type="match status" value="1"/>
</dbReference>
<evidence type="ECO:0000313" key="4">
    <source>
        <dbReference type="Proteomes" id="UP000198341"/>
    </source>
</evidence>
<dbReference type="PANTHER" id="PTHR43752">
    <property type="entry name" value="BNR/ASP-BOX REPEAT FAMILY PROTEIN"/>
    <property type="match status" value="1"/>
</dbReference>
<proteinExistence type="predicted"/>
<sequence>MRFTLVFKRALLSLVILSSCSGESAFAKRSKAHDHDRLPGWHGEIHSVEDTIAQRKQELRKTRCSERVNNNSFTVSFGSDFGESAAFCPLEVTERTASAANIFNTNEEEEDRWCPGEPVSLYDVDNVLKGNYKHMAMVETLPWKGPARGNVLLAWQTSEKIEGTKQRIVMAEADGKGEHLRFKALTANEQRKIFADVGSYSVPTDAGENGAVWGPVLFANPKKNHEIWLFYSQSRTNGCGSRVPGMDYAPGGDILAKKFNVVSGAWTHTEKIVLSQDFDDGIPKVTANKPIVLRRSGRWVLPYWNERAMLESPSVNPEKCSKLNGKEGAGVLLSDDHGESWYPSETIRGRNTWLIENAVVELETDDHLLMVFRTKAGYVFRSESLDGGQTWTDASAMKDVPNPNSKIDMIRLQPSGLLALAFNDHAKHPAKGCSRCRTFLKVAVSSNDGNTWTRIRELEMDVDGSLRSHYPTLLQRGCEVLVAYSKFYKIEPPQGSADVEESLARQGIYVARVPLI</sequence>
<dbReference type="OrthoDB" id="504663at2759"/>
<gene>
    <name evidence="3" type="ORF">Bathy08g01990</name>
</gene>